<protein>
    <recommendedName>
        <fullName evidence="3">Tc1-like transposase DDE domain-containing protein</fullName>
    </recommendedName>
</protein>
<name>J0WUE9_AURST</name>
<dbReference type="Gene3D" id="3.30.420.10">
    <property type="entry name" value="Ribonuclease H-like superfamily/Ribonuclease H"/>
    <property type="match status" value="1"/>
</dbReference>
<dbReference type="AlphaFoldDB" id="J0WUE9"/>
<reference evidence="2" key="1">
    <citation type="journal article" date="2012" name="Science">
        <title>The Paleozoic origin of enzymatic lignin decomposition reconstructed from 31 fungal genomes.</title>
        <authorList>
            <person name="Floudas D."/>
            <person name="Binder M."/>
            <person name="Riley R."/>
            <person name="Barry K."/>
            <person name="Blanchette R.A."/>
            <person name="Henrissat B."/>
            <person name="Martinez A.T."/>
            <person name="Otillar R."/>
            <person name="Spatafora J.W."/>
            <person name="Yadav J.S."/>
            <person name="Aerts A."/>
            <person name="Benoit I."/>
            <person name="Boyd A."/>
            <person name="Carlson A."/>
            <person name="Copeland A."/>
            <person name="Coutinho P.M."/>
            <person name="de Vries R.P."/>
            <person name="Ferreira P."/>
            <person name="Findley K."/>
            <person name="Foster B."/>
            <person name="Gaskell J."/>
            <person name="Glotzer D."/>
            <person name="Gorecki P."/>
            <person name="Heitman J."/>
            <person name="Hesse C."/>
            <person name="Hori C."/>
            <person name="Igarashi K."/>
            <person name="Jurgens J.A."/>
            <person name="Kallen N."/>
            <person name="Kersten P."/>
            <person name="Kohler A."/>
            <person name="Kuees U."/>
            <person name="Kumar T.K.A."/>
            <person name="Kuo A."/>
            <person name="LaButti K."/>
            <person name="Larrondo L.F."/>
            <person name="Lindquist E."/>
            <person name="Ling A."/>
            <person name="Lombard V."/>
            <person name="Lucas S."/>
            <person name="Lundell T."/>
            <person name="Martin R."/>
            <person name="McLaughlin D.J."/>
            <person name="Morgenstern I."/>
            <person name="Morin E."/>
            <person name="Murat C."/>
            <person name="Nagy L.G."/>
            <person name="Nolan M."/>
            <person name="Ohm R.A."/>
            <person name="Patyshakuliyeva A."/>
            <person name="Rokas A."/>
            <person name="Ruiz-Duenas F.J."/>
            <person name="Sabat G."/>
            <person name="Salamov A."/>
            <person name="Samejima M."/>
            <person name="Schmutz J."/>
            <person name="Slot J.C."/>
            <person name="St John F."/>
            <person name="Stenlid J."/>
            <person name="Sun H."/>
            <person name="Sun S."/>
            <person name="Syed K."/>
            <person name="Tsang A."/>
            <person name="Wiebenga A."/>
            <person name="Young D."/>
            <person name="Pisabarro A."/>
            <person name="Eastwood D.C."/>
            <person name="Martin F."/>
            <person name="Cullen D."/>
            <person name="Grigoriev I.V."/>
            <person name="Hibbett D.S."/>
        </authorList>
    </citation>
    <scope>NUCLEOTIDE SEQUENCE [LARGE SCALE GENOMIC DNA]</scope>
    <source>
        <strain evidence="2">TFB10046</strain>
    </source>
</reference>
<feature type="non-terminal residue" evidence="1">
    <location>
        <position position="1"/>
    </location>
</feature>
<dbReference type="GO" id="GO:0003676">
    <property type="term" value="F:nucleic acid binding"/>
    <property type="evidence" value="ECO:0007669"/>
    <property type="project" value="InterPro"/>
</dbReference>
<evidence type="ECO:0000313" key="1">
    <source>
        <dbReference type="EMBL" id="EJD36394.1"/>
    </source>
</evidence>
<dbReference type="InterPro" id="IPR036397">
    <property type="entry name" value="RNaseH_sf"/>
</dbReference>
<sequence>LIYLLPYSPDYNPIEEMFSAFKAYVRRHGSRFRFIVRTQSVHHVVQFIHEALSAVATPESIKGWFRRYS</sequence>
<dbReference type="EMBL" id="JH687862">
    <property type="protein sequence ID" value="EJD36394.1"/>
    <property type="molecule type" value="Genomic_DNA"/>
</dbReference>
<accession>J0WUE9</accession>
<evidence type="ECO:0008006" key="3">
    <source>
        <dbReference type="Google" id="ProtNLM"/>
    </source>
</evidence>
<evidence type="ECO:0000313" key="2">
    <source>
        <dbReference type="Proteomes" id="UP000006514"/>
    </source>
</evidence>
<dbReference type="OrthoDB" id="2266637at2759"/>
<keyword evidence="2" id="KW-1185">Reference proteome</keyword>
<dbReference type="Proteomes" id="UP000006514">
    <property type="component" value="Unassembled WGS sequence"/>
</dbReference>
<dbReference type="InParanoid" id="J0WUE9"/>
<organism evidence="1 2">
    <name type="scientific">Auricularia subglabra (strain TFB-10046 / SS5)</name>
    <name type="common">White-rot fungus</name>
    <name type="synonym">Auricularia delicata (strain TFB10046)</name>
    <dbReference type="NCBI Taxonomy" id="717982"/>
    <lineage>
        <taxon>Eukaryota</taxon>
        <taxon>Fungi</taxon>
        <taxon>Dikarya</taxon>
        <taxon>Basidiomycota</taxon>
        <taxon>Agaricomycotina</taxon>
        <taxon>Agaricomycetes</taxon>
        <taxon>Auriculariales</taxon>
        <taxon>Auriculariaceae</taxon>
        <taxon>Auricularia</taxon>
    </lineage>
</organism>
<dbReference type="KEGG" id="adl:AURDEDRAFT_74222"/>
<proteinExistence type="predicted"/>
<gene>
    <name evidence="1" type="ORF">AURDEDRAFT_74222</name>
</gene>